<keyword evidence="1" id="KW-0812">Transmembrane</keyword>
<dbReference type="STRING" id="994479.GCA_000194155_03020"/>
<dbReference type="AlphaFoldDB" id="A0A2N3XVV1"/>
<keyword evidence="3" id="KW-1185">Reference proteome</keyword>
<evidence type="ECO:0000313" key="3">
    <source>
        <dbReference type="Proteomes" id="UP000233786"/>
    </source>
</evidence>
<comment type="caution">
    <text evidence="2">The sequence shown here is derived from an EMBL/GenBank/DDBJ whole genome shotgun (WGS) entry which is preliminary data.</text>
</comment>
<dbReference type="RefSeq" id="WP_010695960.1">
    <property type="nucleotide sequence ID" value="NZ_CP061007.1"/>
</dbReference>
<evidence type="ECO:0000313" key="2">
    <source>
        <dbReference type="EMBL" id="PKW14775.1"/>
    </source>
</evidence>
<evidence type="ECO:0000256" key="1">
    <source>
        <dbReference type="SAM" id="Phobius"/>
    </source>
</evidence>
<organism evidence="2 3">
    <name type="scientific">Saccharopolyspora spinosa</name>
    <dbReference type="NCBI Taxonomy" id="60894"/>
    <lineage>
        <taxon>Bacteria</taxon>
        <taxon>Bacillati</taxon>
        <taxon>Actinomycetota</taxon>
        <taxon>Actinomycetes</taxon>
        <taxon>Pseudonocardiales</taxon>
        <taxon>Pseudonocardiaceae</taxon>
        <taxon>Saccharopolyspora</taxon>
    </lineage>
</organism>
<feature type="transmembrane region" description="Helical" evidence="1">
    <location>
        <begin position="84"/>
        <end position="103"/>
    </location>
</feature>
<keyword evidence="1" id="KW-0472">Membrane</keyword>
<protein>
    <submittedName>
        <fullName evidence="2">Uncharacterized protein</fullName>
    </submittedName>
</protein>
<sequence>MSILGLMLRATHWPLFAVGCLCLASVNAFFGPEQLPVPVPNVGPIEIPLGLFSPLVMACLIGIHLKPPTQLWDTSSRRHWLIRAGQAFAAFLPALLACTPLLLHGEQLWTAAVRNTIGLGGMILLATGVIGATRSWMLPFPYVLAALLLGSHGNTFVGGRPSHGWWAFVVQDANDIRGVLLAGALLSIGLTVFLRSGPRMEKHS</sequence>
<feature type="transmembrane region" description="Helical" evidence="1">
    <location>
        <begin position="44"/>
        <end position="63"/>
    </location>
</feature>
<feature type="transmembrane region" description="Helical" evidence="1">
    <location>
        <begin position="109"/>
        <end position="130"/>
    </location>
</feature>
<dbReference type="Proteomes" id="UP000233786">
    <property type="component" value="Unassembled WGS sequence"/>
</dbReference>
<proteinExistence type="predicted"/>
<accession>A0A2N3XVV1</accession>
<gene>
    <name evidence="2" type="ORF">A8926_2422</name>
</gene>
<dbReference type="OrthoDB" id="4321911at2"/>
<reference evidence="2" key="1">
    <citation type="submission" date="2017-12" db="EMBL/GenBank/DDBJ databases">
        <title>Sequencing the genomes of 1000 Actinobacteria strains.</title>
        <authorList>
            <person name="Klenk H.-P."/>
        </authorList>
    </citation>
    <scope>NUCLEOTIDE SEQUENCE [LARGE SCALE GENOMIC DNA]</scope>
    <source>
        <strain evidence="2">DSM 44228</strain>
    </source>
</reference>
<dbReference type="EMBL" id="PJNB01000001">
    <property type="protein sequence ID" value="PKW14775.1"/>
    <property type="molecule type" value="Genomic_DNA"/>
</dbReference>
<keyword evidence="1" id="KW-1133">Transmembrane helix</keyword>
<name>A0A2N3XVV1_SACSN</name>
<feature type="transmembrane region" description="Helical" evidence="1">
    <location>
        <begin position="176"/>
        <end position="194"/>
    </location>
</feature>